<keyword evidence="1" id="KW-0472">Membrane</keyword>
<evidence type="ECO:0000256" key="1">
    <source>
        <dbReference type="SAM" id="Phobius"/>
    </source>
</evidence>
<dbReference type="EMBL" id="JACHXW010000010">
    <property type="protein sequence ID" value="MBB3153454.1"/>
    <property type="molecule type" value="Genomic_DNA"/>
</dbReference>
<accession>A0A7W5CB11</accession>
<feature type="transmembrane region" description="Helical" evidence="1">
    <location>
        <begin position="285"/>
        <end position="307"/>
    </location>
</feature>
<keyword evidence="3" id="KW-1185">Reference proteome</keyword>
<evidence type="ECO:0000313" key="2">
    <source>
        <dbReference type="EMBL" id="MBB3153454.1"/>
    </source>
</evidence>
<gene>
    <name evidence="2" type="ORF">FHS16_003516</name>
</gene>
<proteinExistence type="predicted"/>
<comment type="caution">
    <text evidence="2">The sequence shown here is derived from an EMBL/GenBank/DDBJ whole genome shotgun (WGS) entry which is preliminary data.</text>
</comment>
<feature type="transmembrane region" description="Helical" evidence="1">
    <location>
        <begin position="73"/>
        <end position="92"/>
    </location>
</feature>
<dbReference type="PANTHER" id="PTHR36840">
    <property type="entry name" value="BLL5714 PROTEIN"/>
    <property type="match status" value="1"/>
</dbReference>
<keyword evidence="1" id="KW-1133">Transmembrane helix</keyword>
<feature type="transmembrane region" description="Helical" evidence="1">
    <location>
        <begin position="98"/>
        <end position="118"/>
    </location>
</feature>
<sequence length="363" mass="41820">MEEKKVTWLELFYDLLFVAAISKATHVLLHVEHGTISLEHLSKFILIFIPIWWAWVGQTVYNNRFGRDLASHRIFMILQLFFVLIMTASLNVDFDSNYIPFFIGYIGSRALTAIQYMITQKVEVSNRQETARFFGKYFWLGIIISAFSLFFDSWIRYAILYVGIAVDILVPLIGRKHLVKTPVHTAHLLERFALFTLILLGESVISMLAVLQSDKLTGSSILFAAMAFVLVIGIWWQYFENVEKNVDKAKRTAGQTIMYGHLFIYLSLSMIAASIQLLYLNQLDYRFMVGFIFASVLLYLWSVMFVLYAYRYKHLKPKLSIIIGLTVLLGVLFALNMSITVAPPVILAEIMLFFLVFAKVTHR</sequence>
<feature type="transmembrane region" description="Helical" evidence="1">
    <location>
        <begin position="130"/>
        <end position="148"/>
    </location>
</feature>
<organism evidence="2 3">
    <name type="scientific">Paenibacillus endophyticus</name>
    <dbReference type="NCBI Taxonomy" id="1294268"/>
    <lineage>
        <taxon>Bacteria</taxon>
        <taxon>Bacillati</taxon>
        <taxon>Bacillota</taxon>
        <taxon>Bacilli</taxon>
        <taxon>Bacillales</taxon>
        <taxon>Paenibacillaceae</taxon>
        <taxon>Paenibacillus</taxon>
    </lineage>
</organism>
<keyword evidence="1" id="KW-0812">Transmembrane</keyword>
<feature type="transmembrane region" description="Helical" evidence="1">
    <location>
        <begin position="154"/>
        <end position="172"/>
    </location>
</feature>
<dbReference type="PANTHER" id="PTHR36840:SF1">
    <property type="entry name" value="BLL5714 PROTEIN"/>
    <property type="match status" value="1"/>
</dbReference>
<feature type="transmembrane region" description="Helical" evidence="1">
    <location>
        <begin position="12"/>
        <end position="29"/>
    </location>
</feature>
<name>A0A7W5CB11_9BACL</name>
<dbReference type="InterPro" id="IPR010640">
    <property type="entry name" value="Low_temperature_requirement_A"/>
</dbReference>
<dbReference type="Proteomes" id="UP000518605">
    <property type="component" value="Unassembled WGS sequence"/>
</dbReference>
<feature type="transmembrane region" description="Helical" evidence="1">
    <location>
        <begin position="319"/>
        <end position="335"/>
    </location>
</feature>
<feature type="transmembrane region" description="Helical" evidence="1">
    <location>
        <begin position="41"/>
        <end position="61"/>
    </location>
</feature>
<feature type="transmembrane region" description="Helical" evidence="1">
    <location>
        <begin position="341"/>
        <end position="358"/>
    </location>
</feature>
<feature type="transmembrane region" description="Helical" evidence="1">
    <location>
        <begin position="192"/>
        <end position="211"/>
    </location>
</feature>
<protein>
    <submittedName>
        <fullName evidence="2">Low temperature requirement protein LtrA</fullName>
    </submittedName>
</protein>
<dbReference type="AlphaFoldDB" id="A0A7W5CB11"/>
<dbReference type="Pfam" id="PF06772">
    <property type="entry name" value="LtrA"/>
    <property type="match status" value="1"/>
</dbReference>
<dbReference type="RefSeq" id="WP_183565059.1">
    <property type="nucleotide sequence ID" value="NZ_CBCSLB010000007.1"/>
</dbReference>
<reference evidence="2 3" key="1">
    <citation type="submission" date="2020-08" db="EMBL/GenBank/DDBJ databases">
        <title>Genomic Encyclopedia of Type Strains, Phase III (KMG-III): the genomes of soil and plant-associated and newly described type strains.</title>
        <authorList>
            <person name="Whitman W."/>
        </authorList>
    </citation>
    <scope>NUCLEOTIDE SEQUENCE [LARGE SCALE GENOMIC DNA]</scope>
    <source>
        <strain evidence="2 3">CECT 8234</strain>
    </source>
</reference>
<evidence type="ECO:0000313" key="3">
    <source>
        <dbReference type="Proteomes" id="UP000518605"/>
    </source>
</evidence>
<feature type="transmembrane region" description="Helical" evidence="1">
    <location>
        <begin position="217"/>
        <end position="236"/>
    </location>
</feature>
<feature type="transmembrane region" description="Helical" evidence="1">
    <location>
        <begin position="257"/>
        <end position="279"/>
    </location>
</feature>